<accession>A0A2N7XAU5</accession>
<name>A0A2N7XAU5_9BURK</name>
<dbReference type="STRING" id="863227.GCA_000373005_01073"/>
<evidence type="ECO:0000256" key="1">
    <source>
        <dbReference type="SAM" id="MobiDB-lite"/>
    </source>
</evidence>
<dbReference type="EMBL" id="PNYC01000001">
    <property type="protein sequence ID" value="PMS38858.1"/>
    <property type="molecule type" value="Genomic_DNA"/>
</dbReference>
<dbReference type="Proteomes" id="UP000235777">
    <property type="component" value="Unassembled WGS sequence"/>
</dbReference>
<evidence type="ECO:0000313" key="2">
    <source>
        <dbReference type="EMBL" id="PMS38858.1"/>
    </source>
</evidence>
<organism evidence="2 3">
    <name type="scientific">Trinickia symbiotica</name>
    <dbReference type="NCBI Taxonomy" id="863227"/>
    <lineage>
        <taxon>Bacteria</taxon>
        <taxon>Pseudomonadati</taxon>
        <taxon>Pseudomonadota</taxon>
        <taxon>Betaproteobacteria</taxon>
        <taxon>Burkholderiales</taxon>
        <taxon>Burkholderiaceae</taxon>
        <taxon>Trinickia</taxon>
    </lineage>
</organism>
<keyword evidence="3" id="KW-1185">Reference proteome</keyword>
<dbReference type="RefSeq" id="WP_102606735.1">
    <property type="nucleotide sequence ID" value="NZ_PNYC01000001.1"/>
</dbReference>
<proteinExistence type="predicted"/>
<dbReference type="OrthoDB" id="9132801at2"/>
<feature type="region of interest" description="Disordered" evidence="1">
    <location>
        <begin position="152"/>
        <end position="171"/>
    </location>
</feature>
<evidence type="ECO:0000313" key="3">
    <source>
        <dbReference type="Proteomes" id="UP000235777"/>
    </source>
</evidence>
<feature type="region of interest" description="Disordered" evidence="1">
    <location>
        <begin position="1"/>
        <end position="20"/>
    </location>
</feature>
<protein>
    <submittedName>
        <fullName evidence="2">Uncharacterized protein</fullName>
    </submittedName>
</protein>
<gene>
    <name evidence="2" type="ORF">C0Z20_00930</name>
</gene>
<reference evidence="2 3" key="1">
    <citation type="submission" date="2018-01" db="EMBL/GenBank/DDBJ databases">
        <title>Whole genome analyses suggest that Burkholderia sensu lato contains two further novel genera in the rhizoxinica-symbiotica group Mycetohabitans gen. nov., and Trinickia gen. nov.: implications for the evolution of diazotrophy and nodulation in the Burkholderiaceae.</title>
        <authorList>
            <person name="Estrada-de los Santos P."/>
            <person name="Palmer M."/>
            <person name="Chavez-Ramirez B."/>
            <person name="Beukes C."/>
            <person name="Steenkamp E.T."/>
            <person name="Hirsch A.M."/>
            <person name="Manyaka P."/>
            <person name="Maluk M."/>
            <person name="Lafos M."/>
            <person name="Crook M."/>
            <person name="Gross E."/>
            <person name="Simon M.F."/>
            <person name="Bueno dos Reis Junior F."/>
            <person name="Poole P.S."/>
            <person name="Venter S.N."/>
            <person name="James E.K."/>
        </authorList>
    </citation>
    <scope>NUCLEOTIDE SEQUENCE [LARGE SCALE GENOMIC DNA]</scope>
    <source>
        <strain evidence="2 3">JPY 581</strain>
    </source>
</reference>
<sequence>MIDRKGDGLPKEKPTLDANPGFAALGGMAAEIDSQAEATLNPGAAQAAADAAANAPDYLRGASGIVDLVSAMLDGYAPGAGWKDDQRARMAASVAPVLEKYGFDIESSVPCELVALMVCGPALYQSAKIVALKIQSDRIALARAARGLDDPSTVKGAARAESGQPAASQGSADVSAEAALAEAVAGAPVFPVM</sequence>
<feature type="compositionally biased region" description="Basic and acidic residues" evidence="1">
    <location>
        <begin position="1"/>
        <end position="15"/>
    </location>
</feature>
<comment type="caution">
    <text evidence="2">The sequence shown here is derived from an EMBL/GenBank/DDBJ whole genome shotgun (WGS) entry which is preliminary data.</text>
</comment>
<dbReference type="AlphaFoldDB" id="A0A2N7XAU5"/>